<dbReference type="EMBL" id="UINC01178670">
    <property type="protein sequence ID" value="SVD86961.1"/>
    <property type="molecule type" value="Genomic_DNA"/>
</dbReference>
<evidence type="ECO:0000313" key="1">
    <source>
        <dbReference type="EMBL" id="SVD86961.1"/>
    </source>
</evidence>
<reference evidence="1" key="1">
    <citation type="submission" date="2018-05" db="EMBL/GenBank/DDBJ databases">
        <authorList>
            <person name="Lanie J.A."/>
            <person name="Ng W.-L."/>
            <person name="Kazmierczak K.M."/>
            <person name="Andrzejewski T.M."/>
            <person name="Davidsen T.M."/>
            <person name="Wayne K.J."/>
            <person name="Tettelin H."/>
            <person name="Glass J.I."/>
            <person name="Rusch D."/>
            <person name="Podicherti R."/>
            <person name="Tsui H.-C.T."/>
            <person name="Winkler M.E."/>
        </authorList>
    </citation>
    <scope>NUCLEOTIDE SEQUENCE</scope>
</reference>
<protein>
    <submittedName>
        <fullName evidence="1">Uncharacterized protein</fullName>
    </submittedName>
</protein>
<organism evidence="1">
    <name type="scientific">marine metagenome</name>
    <dbReference type="NCBI Taxonomy" id="408172"/>
    <lineage>
        <taxon>unclassified sequences</taxon>
        <taxon>metagenomes</taxon>
        <taxon>ecological metagenomes</taxon>
    </lineage>
</organism>
<dbReference type="AlphaFoldDB" id="A0A382YV19"/>
<accession>A0A382YV19</accession>
<proteinExistence type="predicted"/>
<gene>
    <name evidence="1" type="ORF">METZ01_LOCUS439815</name>
</gene>
<name>A0A382YV19_9ZZZZ</name>
<sequence length="39" mass="4058">PGWLTSVGGSTVLVMNPNYATEIGNLVERLGASARLITV</sequence>
<feature type="non-terminal residue" evidence="1">
    <location>
        <position position="1"/>
    </location>
</feature>